<keyword evidence="3" id="KW-1185">Reference proteome</keyword>
<proteinExistence type="predicted"/>
<organism evidence="2 3">
    <name type="scientific">Nesterenkonia aerolata</name>
    <dbReference type="NCBI Taxonomy" id="3074079"/>
    <lineage>
        <taxon>Bacteria</taxon>
        <taxon>Bacillati</taxon>
        <taxon>Actinomycetota</taxon>
        <taxon>Actinomycetes</taxon>
        <taxon>Micrococcales</taxon>
        <taxon>Micrococcaceae</taxon>
        <taxon>Nesterenkonia</taxon>
    </lineage>
</organism>
<comment type="caution">
    <text evidence="2">The sequence shown here is derived from an EMBL/GenBank/DDBJ whole genome shotgun (WGS) entry which is preliminary data.</text>
</comment>
<evidence type="ECO:0000313" key="3">
    <source>
        <dbReference type="Proteomes" id="UP001251870"/>
    </source>
</evidence>
<reference evidence="2 3" key="1">
    <citation type="submission" date="2023-09" db="EMBL/GenBank/DDBJ databases">
        <title>Description of three actinobacteria isolated from air of manufacturing shop in a pharmaceutical factory.</title>
        <authorList>
            <person name="Zhang D.-F."/>
        </authorList>
    </citation>
    <scope>NUCLEOTIDE SEQUENCE [LARGE SCALE GENOMIC DNA]</scope>
    <source>
        <strain evidence="2 3">LY-0111</strain>
    </source>
</reference>
<evidence type="ECO:0000313" key="2">
    <source>
        <dbReference type="EMBL" id="MDR8018180.1"/>
    </source>
</evidence>
<accession>A0ABU2DP90</accession>
<gene>
    <name evidence="2" type="ORF">RIL96_01185</name>
</gene>
<feature type="region of interest" description="Disordered" evidence="1">
    <location>
        <begin position="1"/>
        <end position="55"/>
    </location>
</feature>
<name>A0ABU2DP90_9MICC</name>
<sequence length="55" mass="6313">MSTPRRPDPSHEDEGITLTAQSEEQRKRQQQEAAEVAAQFDSESRVRTTAWKPLM</sequence>
<dbReference type="RefSeq" id="WP_310547165.1">
    <property type="nucleotide sequence ID" value="NZ_JAVKGR010000001.1"/>
</dbReference>
<evidence type="ECO:0000256" key="1">
    <source>
        <dbReference type="SAM" id="MobiDB-lite"/>
    </source>
</evidence>
<protein>
    <submittedName>
        <fullName evidence="2">Uncharacterized protein</fullName>
    </submittedName>
</protein>
<feature type="compositionally biased region" description="Basic and acidic residues" evidence="1">
    <location>
        <begin position="1"/>
        <end position="14"/>
    </location>
</feature>
<dbReference type="EMBL" id="JAVKGR010000001">
    <property type="protein sequence ID" value="MDR8018180.1"/>
    <property type="molecule type" value="Genomic_DNA"/>
</dbReference>
<dbReference type="Proteomes" id="UP001251870">
    <property type="component" value="Unassembled WGS sequence"/>
</dbReference>